<dbReference type="Pfam" id="PF03466">
    <property type="entry name" value="LysR_substrate"/>
    <property type="match status" value="1"/>
</dbReference>
<evidence type="ECO:0000256" key="2">
    <source>
        <dbReference type="ARBA" id="ARBA00023015"/>
    </source>
</evidence>
<dbReference type="CDD" id="cd08414">
    <property type="entry name" value="PBP2_LTTR_aromatics_like"/>
    <property type="match status" value="1"/>
</dbReference>
<comment type="similarity">
    <text evidence="1">Belongs to the LysR transcriptional regulatory family.</text>
</comment>
<dbReference type="InterPro" id="IPR000847">
    <property type="entry name" value="LysR_HTH_N"/>
</dbReference>
<dbReference type="InterPro" id="IPR005119">
    <property type="entry name" value="LysR_subst-bd"/>
</dbReference>
<dbReference type="EMBL" id="JBHLTW010000003">
    <property type="protein sequence ID" value="MFC0594865.1"/>
    <property type="molecule type" value="Genomic_DNA"/>
</dbReference>
<evidence type="ECO:0000313" key="7">
    <source>
        <dbReference type="Proteomes" id="UP001589830"/>
    </source>
</evidence>
<gene>
    <name evidence="6" type="ORF">ACFFFP_01500</name>
</gene>
<dbReference type="InterPro" id="IPR036390">
    <property type="entry name" value="WH_DNA-bd_sf"/>
</dbReference>
<keyword evidence="7" id="KW-1185">Reference proteome</keyword>
<dbReference type="InterPro" id="IPR036388">
    <property type="entry name" value="WH-like_DNA-bd_sf"/>
</dbReference>
<dbReference type="RefSeq" id="WP_188845644.1">
    <property type="nucleotide sequence ID" value="NZ_BMPJ01000002.1"/>
</dbReference>
<evidence type="ECO:0000256" key="4">
    <source>
        <dbReference type="ARBA" id="ARBA00023163"/>
    </source>
</evidence>
<dbReference type="PROSITE" id="PS50931">
    <property type="entry name" value="HTH_LYSR"/>
    <property type="match status" value="1"/>
</dbReference>
<protein>
    <submittedName>
        <fullName evidence="6">LysR substrate-binding domain-containing protein</fullName>
    </submittedName>
</protein>
<evidence type="ECO:0000259" key="5">
    <source>
        <dbReference type="PROSITE" id="PS50931"/>
    </source>
</evidence>
<dbReference type="Pfam" id="PF00126">
    <property type="entry name" value="HTH_1"/>
    <property type="match status" value="1"/>
</dbReference>
<dbReference type="PRINTS" id="PR00039">
    <property type="entry name" value="HTHLYSR"/>
</dbReference>
<dbReference type="Gene3D" id="3.40.190.10">
    <property type="entry name" value="Periplasmic binding protein-like II"/>
    <property type="match status" value="2"/>
</dbReference>
<comment type="caution">
    <text evidence="6">The sequence shown here is derived from an EMBL/GenBank/DDBJ whole genome shotgun (WGS) entry which is preliminary data.</text>
</comment>
<accession>A0ABV6PYD4</accession>
<evidence type="ECO:0000256" key="1">
    <source>
        <dbReference type="ARBA" id="ARBA00009437"/>
    </source>
</evidence>
<dbReference type="Proteomes" id="UP001589830">
    <property type="component" value="Unassembled WGS sequence"/>
</dbReference>
<evidence type="ECO:0000256" key="3">
    <source>
        <dbReference type="ARBA" id="ARBA00023125"/>
    </source>
</evidence>
<dbReference type="PANTHER" id="PTHR30346:SF28">
    <property type="entry name" value="HTH-TYPE TRANSCRIPTIONAL REGULATOR CYNR"/>
    <property type="match status" value="1"/>
</dbReference>
<proteinExistence type="inferred from homology"/>
<evidence type="ECO:0000313" key="6">
    <source>
        <dbReference type="EMBL" id="MFC0594865.1"/>
    </source>
</evidence>
<reference evidence="6 7" key="1">
    <citation type="submission" date="2024-09" db="EMBL/GenBank/DDBJ databases">
        <authorList>
            <person name="Sun Q."/>
            <person name="Mori K."/>
        </authorList>
    </citation>
    <scope>NUCLEOTIDE SEQUENCE [LARGE SCALE GENOMIC DNA]</scope>
    <source>
        <strain evidence="6 7">NCAIM B.02340</strain>
    </source>
</reference>
<sequence length="285" mass="32118">MNLRRLRLFLILAQEGSFHRAAQKAYLSQPALSQQIQALERELGVRLLERKPFRLTPAGEALKEGGERLLKEVEALKEQVRRAGREELRFGVPENLLPDLLPLLDHLRRGLGQAVEVLEMHTPEQVQALLEGRLDYGLAGLRVEEAAIAQEPLLKVPIVVLLPEDHPLAAQERVPLKALREEAFLLLPKDFLPPLYEAFMEVFRKAGFAPKVAREVARFPQAVSLVAAGKGVYLTLAPYRVFPHPGTVMRPLEEEAFLQVSLIYRKDPPPPRLKEVRALLKALAF</sequence>
<dbReference type="PANTHER" id="PTHR30346">
    <property type="entry name" value="TRANSCRIPTIONAL DUAL REGULATOR HCAR-RELATED"/>
    <property type="match status" value="1"/>
</dbReference>
<keyword evidence="4" id="KW-0804">Transcription</keyword>
<name>A0ABV6PYD4_9DEIN</name>
<dbReference type="Gene3D" id="1.10.10.10">
    <property type="entry name" value="Winged helix-like DNA-binding domain superfamily/Winged helix DNA-binding domain"/>
    <property type="match status" value="1"/>
</dbReference>
<dbReference type="SUPFAM" id="SSF46785">
    <property type="entry name" value="Winged helix' DNA-binding domain"/>
    <property type="match status" value="1"/>
</dbReference>
<keyword evidence="3" id="KW-0238">DNA-binding</keyword>
<feature type="domain" description="HTH lysR-type" evidence="5">
    <location>
        <begin position="1"/>
        <end position="58"/>
    </location>
</feature>
<dbReference type="SUPFAM" id="SSF53850">
    <property type="entry name" value="Periplasmic binding protein-like II"/>
    <property type="match status" value="1"/>
</dbReference>
<keyword evidence="2" id="KW-0805">Transcription regulation</keyword>
<organism evidence="6 7">
    <name type="scientific">Thermus composti</name>
    <dbReference type="NCBI Taxonomy" id="532059"/>
    <lineage>
        <taxon>Bacteria</taxon>
        <taxon>Thermotogati</taxon>
        <taxon>Deinococcota</taxon>
        <taxon>Deinococci</taxon>
        <taxon>Thermales</taxon>
        <taxon>Thermaceae</taxon>
        <taxon>Thermus</taxon>
    </lineage>
</organism>